<proteinExistence type="predicted"/>
<keyword evidence="2" id="KW-1185">Reference proteome</keyword>
<sequence>MSQPTHRFVLFGTEFSGGRLVIDLLRRVADARHGPLPSNWKVESLLAHRHFFPLRHIQHHQLACPDYAFGFKLSAADLIATHQMSEPHRFMELLHKQGYKVIHLQRRDLMRHGIAVLKAQQPKVQTINPTELIATLKHLDEQRVAEAAMVAMVPHLTITYETDLLDPNVYKATAERLCHFLDLKQRQRAQYPVKLVHRSITDLMTNYDEVQAALKQSDYAYVLTGASAKLVM</sequence>
<evidence type="ECO:0000313" key="2">
    <source>
        <dbReference type="Proteomes" id="UP001196661"/>
    </source>
</evidence>
<organism evidence="1 2">
    <name type="scientific">Leptothoe kymatousa TAU-MAC 1615</name>
    <dbReference type="NCBI Taxonomy" id="2364775"/>
    <lineage>
        <taxon>Bacteria</taxon>
        <taxon>Bacillati</taxon>
        <taxon>Cyanobacteriota</taxon>
        <taxon>Cyanophyceae</taxon>
        <taxon>Nodosilineales</taxon>
        <taxon>Cymatolegaceae</taxon>
        <taxon>Leptothoe</taxon>
        <taxon>Leptothoe kymatousa</taxon>
    </lineage>
</organism>
<accession>A0ABS5Y839</accession>
<name>A0ABS5Y839_9CYAN</name>
<dbReference type="Proteomes" id="UP001196661">
    <property type="component" value="Unassembled WGS sequence"/>
</dbReference>
<comment type="caution">
    <text evidence="1">The sequence shown here is derived from an EMBL/GenBank/DDBJ whole genome shotgun (WGS) entry which is preliminary data.</text>
</comment>
<reference evidence="1 2" key="1">
    <citation type="journal article" date="2021" name="Mar. Drugs">
        <title>Genome Reduction and Secondary Metabolism of the Marine Sponge-Associated Cyanobacterium Leptothoe.</title>
        <authorList>
            <person name="Konstantinou D."/>
            <person name="Popin R.V."/>
            <person name="Fewer D.P."/>
            <person name="Sivonen K."/>
            <person name="Gkelis S."/>
        </authorList>
    </citation>
    <scope>NUCLEOTIDE SEQUENCE [LARGE SCALE GENOMIC DNA]</scope>
    <source>
        <strain evidence="1 2">TAU-MAC 1615</strain>
    </source>
</reference>
<dbReference type="InterPro" id="IPR027417">
    <property type="entry name" value="P-loop_NTPase"/>
</dbReference>
<gene>
    <name evidence="1" type="ORF">IXB28_15120</name>
</gene>
<protein>
    <submittedName>
        <fullName evidence="1">Uncharacterized protein</fullName>
    </submittedName>
</protein>
<dbReference type="EMBL" id="JADOER010000013">
    <property type="protein sequence ID" value="MBT9313544.1"/>
    <property type="molecule type" value="Genomic_DNA"/>
</dbReference>
<dbReference type="Gene3D" id="3.40.50.300">
    <property type="entry name" value="P-loop containing nucleotide triphosphate hydrolases"/>
    <property type="match status" value="1"/>
</dbReference>
<evidence type="ECO:0000313" key="1">
    <source>
        <dbReference type="EMBL" id="MBT9313544.1"/>
    </source>
</evidence>